<feature type="domain" description="Chlorhexidine efflux transporter" evidence="2">
    <location>
        <begin position="10"/>
        <end position="69"/>
    </location>
</feature>
<dbReference type="RefSeq" id="WP_261835181.1">
    <property type="nucleotide sequence ID" value="NZ_AP024881.1"/>
</dbReference>
<gene>
    <name evidence="3" type="ORF">JCM19231_5742</name>
</gene>
<comment type="caution">
    <text evidence="3">The sequence shown here is derived from an EMBL/GenBank/DDBJ whole genome shotgun (WGS) entry which is preliminary data.</text>
</comment>
<protein>
    <recommendedName>
        <fullName evidence="2">Chlorhexidine efflux transporter domain-containing protein</fullName>
    </recommendedName>
</protein>
<accession>A0A0B8NUS2</accession>
<feature type="transmembrane region" description="Helical" evidence="1">
    <location>
        <begin position="45"/>
        <end position="67"/>
    </location>
</feature>
<proteinExistence type="predicted"/>
<feature type="transmembrane region" description="Helical" evidence="1">
    <location>
        <begin position="88"/>
        <end position="110"/>
    </location>
</feature>
<feature type="domain" description="Chlorhexidine efflux transporter" evidence="2">
    <location>
        <begin position="81"/>
        <end position="142"/>
    </location>
</feature>
<dbReference type="Proteomes" id="UP000031671">
    <property type="component" value="Unassembled WGS sequence"/>
</dbReference>
<dbReference type="Pfam" id="PF05232">
    <property type="entry name" value="BTP"/>
    <property type="match status" value="2"/>
</dbReference>
<reference evidence="3 4" key="2">
    <citation type="submission" date="2015-01" db="EMBL/GenBank/DDBJ databases">
        <authorList>
            <consortium name="NBRP consortium"/>
            <person name="Sawabe T."/>
            <person name="Meirelles P."/>
            <person name="Feng G."/>
            <person name="Sayaka M."/>
            <person name="Hattori M."/>
            <person name="Ohkuma M."/>
        </authorList>
    </citation>
    <scope>NUCLEOTIDE SEQUENCE [LARGE SCALE GENOMIC DNA]</scope>
    <source>
        <strain evidence="4">JCM 19231</strain>
    </source>
</reference>
<evidence type="ECO:0000313" key="4">
    <source>
        <dbReference type="Proteomes" id="UP000031671"/>
    </source>
</evidence>
<name>A0A0B8NUS2_9VIBR</name>
<sequence>MNTNNIKTNRSFMDRIRHTIFFEIGLIVTLIPIGMMFIQGASHHVGILAMAMSLLAMAWNMLFNFLFDKHLYKTQGHCNKTSKQRVMHAVLFELGLILVTVPVLALSLNLSFIEALIADIGFVIYALFYSAVFNLIYDRVFPINATPFQPICTVN</sequence>
<keyword evidence="1" id="KW-0812">Transmembrane</keyword>
<dbReference type="EMBL" id="BBRZ01000061">
    <property type="protein sequence ID" value="GAM57666.1"/>
    <property type="molecule type" value="Genomic_DNA"/>
</dbReference>
<keyword evidence="1" id="KW-0472">Membrane</keyword>
<dbReference type="NCBIfam" id="NF033664">
    <property type="entry name" value="PACE_transport"/>
    <property type="match status" value="1"/>
</dbReference>
<evidence type="ECO:0000259" key="2">
    <source>
        <dbReference type="Pfam" id="PF05232"/>
    </source>
</evidence>
<evidence type="ECO:0000313" key="3">
    <source>
        <dbReference type="EMBL" id="GAM57666.1"/>
    </source>
</evidence>
<dbReference type="InterPro" id="IPR007896">
    <property type="entry name" value="BTP_bacteria"/>
</dbReference>
<evidence type="ECO:0000256" key="1">
    <source>
        <dbReference type="SAM" id="Phobius"/>
    </source>
</evidence>
<reference evidence="3 4" key="1">
    <citation type="submission" date="2015-01" db="EMBL/GenBank/DDBJ databases">
        <title>Vibrio sp. C1 JCM 19231 whole genome shotgun sequence.</title>
        <authorList>
            <person name="Sawabe T."/>
            <person name="Meirelles P."/>
            <person name="Feng G."/>
            <person name="Sayaka M."/>
            <person name="Hattori M."/>
            <person name="Ohkuma M."/>
        </authorList>
    </citation>
    <scope>NUCLEOTIDE SEQUENCE [LARGE SCALE GENOMIC DNA]</scope>
    <source>
        <strain evidence="4">JCM 19231</strain>
    </source>
</reference>
<keyword evidence="4" id="KW-1185">Reference proteome</keyword>
<organism evidence="3 4">
    <name type="scientific">Vibrio ishigakensis</name>
    <dbReference type="NCBI Taxonomy" id="1481914"/>
    <lineage>
        <taxon>Bacteria</taxon>
        <taxon>Pseudomonadati</taxon>
        <taxon>Pseudomonadota</taxon>
        <taxon>Gammaproteobacteria</taxon>
        <taxon>Vibrionales</taxon>
        <taxon>Vibrionaceae</taxon>
        <taxon>Vibrio</taxon>
    </lineage>
</organism>
<feature type="transmembrane region" description="Helical" evidence="1">
    <location>
        <begin position="116"/>
        <end position="137"/>
    </location>
</feature>
<dbReference type="InterPro" id="IPR058208">
    <property type="entry name" value="PACE"/>
</dbReference>
<dbReference type="AlphaFoldDB" id="A0A0B8NUS2"/>
<keyword evidence="1" id="KW-1133">Transmembrane helix</keyword>
<feature type="transmembrane region" description="Helical" evidence="1">
    <location>
        <begin position="20"/>
        <end position="39"/>
    </location>
</feature>